<evidence type="ECO:0000256" key="4">
    <source>
        <dbReference type="ARBA" id="ARBA00023136"/>
    </source>
</evidence>
<accession>A0A5C4SLQ1</accession>
<comment type="caution">
    <text evidence="8">The sequence shown here is derived from an EMBL/GenBank/DDBJ whole genome shotgun (WGS) entry which is preliminary data.</text>
</comment>
<evidence type="ECO:0000313" key="9">
    <source>
        <dbReference type="Proteomes" id="UP000308713"/>
    </source>
</evidence>
<dbReference type="InterPro" id="IPR012944">
    <property type="entry name" value="SusD_RagB_dom"/>
</dbReference>
<evidence type="ECO:0000259" key="6">
    <source>
        <dbReference type="Pfam" id="PF07980"/>
    </source>
</evidence>
<dbReference type="Gene3D" id="1.25.40.390">
    <property type="match status" value="1"/>
</dbReference>
<dbReference type="PROSITE" id="PS51257">
    <property type="entry name" value="PROKAR_LIPOPROTEIN"/>
    <property type="match status" value="1"/>
</dbReference>
<feature type="domain" description="RagB/SusD" evidence="6">
    <location>
        <begin position="316"/>
        <end position="576"/>
    </location>
</feature>
<dbReference type="SUPFAM" id="SSF48452">
    <property type="entry name" value="TPR-like"/>
    <property type="match status" value="1"/>
</dbReference>
<dbReference type="Pfam" id="PF14322">
    <property type="entry name" value="SusD-like_3"/>
    <property type="match status" value="1"/>
</dbReference>
<evidence type="ECO:0000313" key="8">
    <source>
        <dbReference type="EMBL" id="TNJ44919.1"/>
    </source>
</evidence>
<evidence type="ECO:0000256" key="3">
    <source>
        <dbReference type="ARBA" id="ARBA00022729"/>
    </source>
</evidence>
<keyword evidence="3" id="KW-0732">Signal</keyword>
<dbReference type="Proteomes" id="UP000308713">
    <property type="component" value="Unassembled WGS sequence"/>
</dbReference>
<evidence type="ECO:0000259" key="7">
    <source>
        <dbReference type="Pfam" id="PF14322"/>
    </source>
</evidence>
<dbReference type="GO" id="GO:0009279">
    <property type="term" value="C:cell outer membrane"/>
    <property type="evidence" value="ECO:0007669"/>
    <property type="project" value="UniProtKB-SubCell"/>
</dbReference>
<comment type="similarity">
    <text evidence="2">Belongs to the SusD family.</text>
</comment>
<evidence type="ECO:0000256" key="5">
    <source>
        <dbReference type="ARBA" id="ARBA00023237"/>
    </source>
</evidence>
<protein>
    <submittedName>
        <fullName evidence="8">RagB/SusD family nutrient uptake outer membrane protein</fullName>
    </submittedName>
</protein>
<evidence type="ECO:0000256" key="1">
    <source>
        <dbReference type="ARBA" id="ARBA00004442"/>
    </source>
</evidence>
<keyword evidence="9" id="KW-1185">Reference proteome</keyword>
<organism evidence="8 9">
    <name type="scientific">Allotamlana fucoidanivorans</name>
    <dbReference type="NCBI Taxonomy" id="2583814"/>
    <lineage>
        <taxon>Bacteria</taxon>
        <taxon>Pseudomonadati</taxon>
        <taxon>Bacteroidota</taxon>
        <taxon>Flavobacteriia</taxon>
        <taxon>Flavobacteriales</taxon>
        <taxon>Flavobacteriaceae</taxon>
        <taxon>Allotamlana</taxon>
    </lineage>
</organism>
<keyword evidence="5" id="KW-0998">Cell outer membrane</keyword>
<dbReference type="RefSeq" id="WP_139696176.1">
    <property type="nucleotide sequence ID" value="NZ_CP074074.1"/>
</dbReference>
<dbReference type="InterPro" id="IPR011990">
    <property type="entry name" value="TPR-like_helical_dom_sf"/>
</dbReference>
<dbReference type="OrthoDB" id="5694214at2"/>
<dbReference type="Pfam" id="PF07980">
    <property type="entry name" value="SusD_RagB"/>
    <property type="match status" value="1"/>
</dbReference>
<evidence type="ECO:0000256" key="2">
    <source>
        <dbReference type="ARBA" id="ARBA00006275"/>
    </source>
</evidence>
<dbReference type="EMBL" id="VDCS01000006">
    <property type="protein sequence ID" value="TNJ44919.1"/>
    <property type="molecule type" value="Genomic_DNA"/>
</dbReference>
<proteinExistence type="inferred from homology"/>
<dbReference type="InterPro" id="IPR033985">
    <property type="entry name" value="SusD-like_N"/>
</dbReference>
<reference evidence="8 9" key="1">
    <citation type="submission" date="2019-05" db="EMBL/GenBank/DDBJ databases">
        <title>Tamlana fucoidanivorans sp. nov., isolated from the surface of algae collected from Fujian province in China.</title>
        <authorList>
            <person name="Li J."/>
        </authorList>
    </citation>
    <scope>NUCLEOTIDE SEQUENCE [LARGE SCALE GENOMIC DNA]</scope>
    <source>
        <strain evidence="8 9">CW2-9</strain>
    </source>
</reference>
<sequence length="627" mass="70571">MKTIKQLFILFVLGLVVVSCDDGLDLEPTDKITANDLFGDPEGTKLYLADLYDRMPIEDLTYFPRDGFNYNRSNPNNGGFTTDMLTPWAHHSERNSFINGGYLNWWEDAYRLIRDVNIFIQIIPELNISEEQRAFYTGEAAFIRAFAYFGLAKRYGGVPLILKPQEFNGDVEELKVPRNTEMETWDFILAECDVAANNLDETNGRRASKWAALALKSRAALYAASVAKFGDQINLTGEAVNLGLVGLPENSASKYYQACIDASANIIENGPFSLYKTNPSSVEEAAENFRAMFADPNIAPEEAILIKGRTIPGDNYGNNYNIWFNPNQLTNGWPHPGRYCPTLEFVDLFESYDNPGSSAPIVTTVDGDINNYNGYDPSREYLHYENPLDIFAGKDARLQGSVILPMSEWKGETIIYQAGFIDPRGNIKIETNGVTRANGQFYFTYGSSDPSQFSGFSPLGGNHTKTGFGFKKFLSLDPVVPGWNRSTTDFAEIRYAEVLLNYAEAVAESGLGDAGMAKDALNATRKRAFHQTEIPLTVENVMRERTVELAFENKTIWDLMRRRTYHTTFNNTRKHALKPVIDLRGEPPYKYIFIRDRIRGNDPQTFDVNEYYRNIPGIGLNGLVPNP</sequence>
<gene>
    <name evidence="8" type="ORF">FGF67_07075</name>
</gene>
<feature type="domain" description="SusD-like N-terminal" evidence="7">
    <location>
        <begin position="87"/>
        <end position="220"/>
    </location>
</feature>
<comment type="subcellular location">
    <subcellularLocation>
        <location evidence="1">Cell outer membrane</location>
    </subcellularLocation>
</comment>
<dbReference type="AlphaFoldDB" id="A0A5C4SLQ1"/>
<name>A0A5C4SLQ1_9FLAO</name>
<keyword evidence="4" id="KW-0472">Membrane</keyword>